<dbReference type="GO" id="GO:0003985">
    <property type="term" value="F:acetyl-CoA C-acetyltransferase activity"/>
    <property type="evidence" value="ECO:0007669"/>
    <property type="project" value="UniProtKB-EC"/>
</dbReference>
<feature type="active site" description="Proton acceptor" evidence="6">
    <location>
        <position position="351"/>
    </location>
</feature>
<evidence type="ECO:0000256" key="7">
    <source>
        <dbReference type="RuleBase" id="RU003557"/>
    </source>
</evidence>
<organism evidence="10 11">
    <name type="scientific">Papillibacter cinnamivorans DSM 12816</name>
    <dbReference type="NCBI Taxonomy" id="1122930"/>
    <lineage>
        <taxon>Bacteria</taxon>
        <taxon>Bacillati</taxon>
        <taxon>Bacillota</taxon>
        <taxon>Clostridia</taxon>
        <taxon>Eubacteriales</taxon>
        <taxon>Oscillospiraceae</taxon>
        <taxon>Papillibacter</taxon>
    </lineage>
</organism>
<keyword evidence="11" id="KW-1185">Reference proteome</keyword>
<dbReference type="SUPFAM" id="SSF53901">
    <property type="entry name" value="Thiolase-like"/>
    <property type="match status" value="2"/>
</dbReference>
<dbReference type="InterPro" id="IPR020617">
    <property type="entry name" value="Thiolase_C"/>
</dbReference>
<dbReference type="PIRSF" id="PIRSF000429">
    <property type="entry name" value="Ac-CoA_Ac_transf"/>
    <property type="match status" value="1"/>
</dbReference>
<keyword evidence="3 7" id="KW-0808">Transferase</keyword>
<keyword evidence="4 7" id="KW-0012">Acyltransferase</keyword>
<feature type="active site" description="Proton acceptor" evidence="6">
    <location>
        <position position="381"/>
    </location>
</feature>
<sequence length="395" mass="41700">MDANDIVIVGSARTPVGDFLGKLKDVPLVDLSCIAANAALNRANVKPVDVEELGMGCIYKHGNGGNPARQVEIKLGIPATSWAYTIDQQCASGMKALDIVRRSLLTGGCQMGLVVGADVMSRVPYLAMNVREGLRMGDGKLVDGLTQEGLVCNIVKYHMGLTAENLAEEYHITREEQDALAIISHQRACAAINSGKLKDEIVPVEIQTKKGVVVVDRDEHPRADVSMESLGRLKPAFKKEGGTVTAGNASGINDAAAALVVTTAGYAKAHGLKPLAKILSTVSYGVEPRIMGIGPAYAIPKAIKEAGLTEKDIDYYEINEAFAAQFLACNKVLKLDMNKVNANGSGIGLGHPVGFTGVRIVVSAITEMNYRKAKYGVASLCVGGGPAMAAVLERV</sequence>
<dbReference type="EC" id="2.3.1.9" evidence="2"/>
<dbReference type="InterPro" id="IPR002155">
    <property type="entry name" value="Thiolase"/>
</dbReference>
<evidence type="ECO:0000256" key="2">
    <source>
        <dbReference type="ARBA" id="ARBA00012705"/>
    </source>
</evidence>
<evidence type="ECO:0000256" key="1">
    <source>
        <dbReference type="ARBA" id="ARBA00010982"/>
    </source>
</evidence>
<gene>
    <name evidence="10" type="ORF">SAMN02745168_2279</name>
</gene>
<dbReference type="PROSITE" id="PS00099">
    <property type="entry name" value="THIOLASE_3"/>
    <property type="match status" value="1"/>
</dbReference>
<dbReference type="Pfam" id="PF00108">
    <property type="entry name" value="Thiolase_N"/>
    <property type="match status" value="1"/>
</dbReference>
<dbReference type="OrthoDB" id="56116at2"/>
<evidence type="ECO:0000259" key="9">
    <source>
        <dbReference type="Pfam" id="PF02803"/>
    </source>
</evidence>
<dbReference type="RefSeq" id="WP_084234943.1">
    <property type="nucleotide sequence ID" value="NZ_FWXW01000005.1"/>
</dbReference>
<proteinExistence type="inferred from homology"/>
<dbReference type="InterPro" id="IPR020610">
    <property type="entry name" value="Thiolase_AS"/>
</dbReference>
<evidence type="ECO:0000256" key="6">
    <source>
        <dbReference type="PIRSR" id="PIRSR000429-1"/>
    </source>
</evidence>
<evidence type="ECO:0000256" key="4">
    <source>
        <dbReference type="ARBA" id="ARBA00023315"/>
    </source>
</evidence>
<evidence type="ECO:0000259" key="8">
    <source>
        <dbReference type="Pfam" id="PF00108"/>
    </source>
</evidence>
<dbReference type="Proteomes" id="UP000192790">
    <property type="component" value="Unassembled WGS sequence"/>
</dbReference>
<dbReference type="InterPro" id="IPR020616">
    <property type="entry name" value="Thiolase_N"/>
</dbReference>
<dbReference type="AlphaFoldDB" id="A0A1W2BKQ9"/>
<feature type="domain" description="Thiolase C-terminal" evidence="9">
    <location>
        <begin position="272"/>
        <end position="394"/>
    </location>
</feature>
<feature type="domain" description="Thiolase N-terminal" evidence="8">
    <location>
        <begin position="6"/>
        <end position="263"/>
    </location>
</feature>
<comment type="similarity">
    <text evidence="1 7">Belongs to the thiolase-like superfamily. Thiolase family.</text>
</comment>
<evidence type="ECO:0000256" key="3">
    <source>
        <dbReference type="ARBA" id="ARBA00022679"/>
    </source>
</evidence>
<feature type="active site" description="Acyl-thioester intermediate" evidence="6">
    <location>
        <position position="90"/>
    </location>
</feature>
<evidence type="ECO:0000313" key="10">
    <source>
        <dbReference type="EMBL" id="SMC73559.1"/>
    </source>
</evidence>
<reference evidence="10 11" key="1">
    <citation type="submission" date="2017-04" db="EMBL/GenBank/DDBJ databases">
        <authorList>
            <person name="Afonso C.L."/>
            <person name="Miller P.J."/>
            <person name="Scott M.A."/>
            <person name="Spackman E."/>
            <person name="Goraichik I."/>
            <person name="Dimitrov K.M."/>
            <person name="Suarez D.L."/>
            <person name="Swayne D.E."/>
        </authorList>
    </citation>
    <scope>NUCLEOTIDE SEQUENCE [LARGE SCALE GENOMIC DNA]</scope>
    <source>
        <strain evidence="10 11">DSM 12816</strain>
    </source>
</reference>
<evidence type="ECO:0000256" key="5">
    <source>
        <dbReference type="ARBA" id="ARBA00030755"/>
    </source>
</evidence>
<dbReference type="NCBIfam" id="TIGR01930">
    <property type="entry name" value="AcCoA-C-Actrans"/>
    <property type="match status" value="1"/>
</dbReference>
<dbReference type="InterPro" id="IPR016039">
    <property type="entry name" value="Thiolase-like"/>
</dbReference>
<dbReference type="EMBL" id="FWXW01000005">
    <property type="protein sequence ID" value="SMC73559.1"/>
    <property type="molecule type" value="Genomic_DNA"/>
</dbReference>
<dbReference type="PANTHER" id="PTHR18919:SF107">
    <property type="entry name" value="ACETYL-COA ACETYLTRANSFERASE, CYTOSOLIC"/>
    <property type="match status" value="1"/>
</dbReference>
<dbReference type="PANTHER" id="PTHR18919">
    <property type="entry name" value="ACETYL-COA C-ACYLTRANSFERASE"/>
    <property type="match status" value="1"/>
</dbReference>
<name>A0A1W2BKQ9_9FIRM</name>
<dbReference type="Gene3D" id="3.40.47.10">
    <property type="match status" value="1"/>
</dbReference>
<dbReference type="Pfam" id="PF02803">
    <property type="entry name" value="Thiolase_C"/>
    <property type="match status" value="1"/>
</dbReference>
<evidence type="ECO:0000313" key="11">
    <source>
        <dbReference type="Proteomes" id="UP000192790"/>
    </source>
</evidence>
<dbReference type="STRING" id="1122930.SAMN02745168_2279"/>
<dbReference type="CDD" id="cd00751">
    <property type="entry name" value="thiolase"/>
    <property type="match status" value="1"/>
</dbReference>
<protein>
    <recommendedName>
        <fullName evidence="2">acetyl-CoA C-acetyltransferase</fullName>
        <ecNumber evidence="2">2.3.1.9</ecNumber>
    </recommendedName>
    <alternativeName>
        <fullName evidence="5">Acetoacetyl-CoA thiolase</fullName>
    </alternativeName>
</protein>
<accession>A0A1W2BKQ9</accession>